<reference evidence="2" key="1">
    <citation type="journal article" date="2022" name="bioRxiv">
        <title>Sequencing and chromosome-scale assembly of the giantPleurodeles waltlgenome.</title>
        <authorList>
            <person name="Brown T."/>
            <person name="Elewa A."/>
            <person name="Iarovenko S."/>
            <person name="Subramanian E."/>
            <person name="Araus A.J."/>
            <person name="Petzold A."/>
            <person name="Susuki M."/>
            <person name="Suzuki K.-i.T."/>
            <person name="Hayashi T."/>
            <person name="Toyoda A."/>
            <person name="Oliveira C."/>
            <person name="Osipova E."/>
            <person name="Leigh N.D."/>
            <person name="Simon A."/>
            <person name="Yun M.H."/>
        </authorList>
    </citation>
    <scope>NUCLEOTIDE SEQUENCE</scope>
    <source>
        <strain evidence="2">20211129_DDA</strain>
        <tissue evidence="2">Liver</tissue>
    </source>
</reference>
<dbReference type="EMBL" id="JANPWB010000015">
    <property type="protein sequence ID" value="KAJ1089346.1"/>
    <property type="molecule type" value="Genomic_DNA"/>
</dbReference>
<proteinExistence type="predicted"/>
<organism evidence="2 3">
    <name type="scientific">Pleurodeles waltl</name>
    <name type="common">Iberian ribbed newt</name>
    <dbReference type="NCBI Taxonomy" id="8319"/>
    <lineage>
        <taxon>Eukaryota</taxon>
        <taxon>Metazoa</taxon>
        <taxon>Chordata</taxon>
        <taxon>Craniata</taxon>
        <taxon>Vertebrata</taxon>
        <taxon>Euteleostomi</taxon>
        <taxon>Amphibia</taxon>
        <taxon>Batrachia</taxon>
        <taxon>Caudata</taxon>
        <taxon>Salamandroidea</taxon>
        <taxon>Salamandridae</taxon>
        <taxon>Pleurodelinae</taxon>
        <taxon>Pleurodeles</taxon>
    </lineage>
</organism>
<comment type="caution">
    <text evidence="2">The sequence shown here is derived from an EMBL/GenBank/DDBJ whole genome shotgun (WGS) entry which is preliminary data.</text>
</comment>
<accession>A0AAV7LCH7</accession>
<keyword evidence="3" id="KW-1185">Reference proteome</keyword>
<evidence type="ECO:0000313" key="3">
    <source>
        <dbReference type="Proteomes" id="UP001066276"/>
    </source>
</evidence>
<gene>
    <name evidence="2" type="ORF">NDU88_002497</name>
</gene>
<protein>
    <submittedName>
        <fullName evidence="2">Uncharacterized protein</fullName>
    </submittedName>
</protein>
<dbReference type="AlphaFoldDB" id="A0AAV7LCH7"/>
<evidence type="ECO:0000313" key="2">
    <source>
        <dbReference type="EMBL" id="KAJ1089346.1"/>
    </source>
</evidence>
<name>A0AAV7LCH7_PLEWA</name>
<feature type="region of interest" description="Disordered" evidence="1">
    <location>
        <begin position="34"/>
        <end position="63"/>
    </location>
</feature>
<evidence type="ECO:0000256" key="1">
    <source>
        <dbReference type="SAM" id="MobiDB-lite"/>
    </source>
</evidence>
<sequence>MTWPPTQRRVSPPLYADAVSGPVRSLRHGWVRRTRSLAAHRSSQAPPRADTDPRPGLRKRAGHPAVWIREGPSLIRLLRAAESRIAQWPPSLQVDLT</sequence>
<dbReference type="Proteomes" id="UP001066276">
    <property type="component" value="Chromosome 11"/>
</dbReference>